<dbReference type="Proteomes" id="UP000015042">
    <property type="component" value="Plasmid RM1"/>
</dbReference>
<dbReference type="EMBL" id="CP006609">
    <property type="protein sequence ID" value="AGR61936.1"/>
    <property type="molecule type" value="Genomic_DNA"/>
</dbReference>
<geneLocation type="plasmid" evidence="2 3">
    <name>RM1</name>
</geneLocation>
<name>S5MZ13_SALBN</name>
<gene>
    <name evidence="2" type="ORF">A464_plas0112</name>
</gene>
<evidence type="ECO:0000313" key="3">
    <source>
        <dbReference type="Proteomes" id="UP000015042"/>
    </source>
</evidence>
<evidence type="ECO:0000256" key="1">
    <source>
        <dbReference type="SAM" id="MobiDB-lite"/>
    </source>
</evidence>
<protein>
    <submittedName>
        <fullName evidence="2">Uncharacterized protein</fullName>
    </submittedName>
</protein>
<evidence type="ECO:0000313" key="2">
    <source>
        <dbReference type="EMBL" id="AGR61936.1"/>
    </source>
</evidence>
<organism evidence="2 3">
    <name type="scientific">Salmonella bongori N268-08</name>
    <dbReference type="NCBI Taxonomy" id="1197719"/>
    <lineage>
        <taxon>Bacteria</taxon>
        <taxon>Pseudomonadati</taxon>
        <taxon>Pseudomonadota</taxon>
        <taxon>Gammaproteobacteria</taxon>
        <taxon>Enterobacterales</taxon>
        <taxon>Enterobacteriaceae</taxon>
        <taxon>Salmonella</taxon>
    </lineage>
</organism>
<sequence length="52" mass="5462">MRRNATAVAKSTPGAISNNETRSGEFCRGNGCCSSPIFHVAHALVMNTVILA</sequence>
<dbReference type="KEGG" id="sbz:A464_plas0112"/>
<keyword evidence="2" id="KW-0614">Plasmid</keyword>
<proteinExistence type="predicted"/>
<feature type="region of interest" description="Disordered" evidence="1">
    <location>
        <begin position="1"/>
        <end position="20"/>
    </location>
</feature>
<reference evidence="2 3" key="1">
    <citation type="submission" date="2013-07" db="EMBL/GenBank/DDBJ databases">
        <title>Genome sequence of Salmonella bongori N268-08 - a rare clinical isolate.</title>
        <authorList>
            <person name="Marti R."/>
            <person name="Hagens S."/>
            <person name="Loessner M.J."/>
            <person name="Klumpp J."/>
        </authorList>
    </citation>
    <scope>NUCLEOTIDE SEQUENCE [LARGE SCALE GENOMIC DNA]</scope>
    <source>
        <strain evidence="2 3">N268-08</strain>
        <plasmid evidence="3">Plasmid RM1</plasmid>
    </source>
</reference>
<dbReference type="AlphaFoldDB" id="S5MZ13"/>
<accession>S5MZ13</accession>
<dbReference type="HOGENOM" id="CLU_3084495_0_0_6"/>